<accession>A0A3A4KG39</accession>
<organism evidence="1 2">
    <name type="scientific">Nocardia panacis</name>
    <dbReference type="NCBI Taxonomy" id="2340916"/>
    <lineage>
        <taxon>Bacteria</taxon>
        <taxon>Bacillati</taxon>
        <taxon>Actinomycetota</taxon>
        <taxon>Actinomycetes</taxon>
        <taxon>Mycobacteriales</taxon>
        <taxon>Nocardiaceae</taxon>
        <taxon>Nocardia</taxon>
    </lineage>
</organism>
<sequence length="110" mass="12194">MRVSLHAAVECTRSNLAVDFRPEASRITLSTLVVHGTHDAFAPLRTCGQRSADLIPDSTLVVYDNASRMLHLSHRDRLNGDLLAFHAAGCSARFGPEIHSLDRVDERCRQ</sequence>
<dbReference type="Gene3D" id="3.40.50.1820">
    <property type="entry name" value="alpha/beta hydrolase"/>
    <property type="match status" value="1"/>
</dbReference>
<dbReference type="EMBL" id="QZFU01000023">
    <property type="protein sequence ID" value="RJO73409.1"/>
    <property type="molecule type" value="Genomic_DNA"/>
</dbReference>
<dbReference type="SUPFAM" id="SSF53474">
    <property type="entry name" value="alpha/beta-Hydrolases"/>
    <property type="match status" value="1"/>
</dbReference>
<name>A0A3A4KG39_9NOCA</name>
<dbReference type="AlphaFoldDB" id="A0A3A4KG39"/>
<dbReference type="RefSeq" id="WP_120042486.1">
    <property type="nucleotide sequence ID" value="NZ_QZFU01000023.1"/>
</dbReference>
<protein>
    <submittedName>
        <fullName evidence="1">Alpha/beta hydrolase</fullName>
    </submittedName>
</protein>
<dbReference type="InterPro" id="IPR029058">
    <property type="entry name" value="AB_hydrolase_fold"/>
</dbReference>
<dbReference type="OrthoDB" id="9785847at2"/>
<gene>
    <name evidence="1" type="ORF">D5S18_19470</name>
</gene>
<evidence type="ECO:0000313" key="2">
    <source>
        <dbReference type="Proteomes" id="UP000266677"/>
    </source>
</evidence>
<dbReference type="Proteomes" id="UP000266677">
    <property type="component" value="Unassembled WGS sequence"/>
</dbReference>
<dbReference type="GO" id="GO:0016787">
    <property type="term" value="F:hydrolase activity"/>
    <property type="evidence" value="ECO:0007669"/>
    <property type="project" value="UniProtKB-KW"/>
</dbReference>
<reference evidence="1 2" key="1">
    <citation type="submission" date="2018-09" db="EMBL/GenBank/DDBJ databases">
        <title>YIM PH21274 draft genome.</title>
        <authorList>
            <person name="Miao C."/>
        </authorList>
    </citation>
    <scope>NUCLEOTIDE SEQUENCE [LARGE SCALE GENOMIC DNA]</scope>
    <source>
        <strain evidence="1 2">YIM PH 21724</strain>
    </source>
</reference>
<keyword evidence="2" id="KW-1185">Reference proteome</keyword>
<comment type="caution">
    <text evidence="1">The sequence shown here is derived from an EMBL/GenBank/DDBJ whole genome shotgun (WGS) entry which is preliminary data.</text>
</comment>
<keyword evidence="1" id="KW-0378">Hydrolase</keyword>
<proteinExistence type="predicted"/>
<evidence type="ECO:0000313" key="1">
    <source>
        <dbReference type="EMBL" id="RJO73409.1"/>
    </source>
</evidence>